<evidence type="ECO:0000313" key="2">
    <source>
        <dbReference type="EMBL" id="KAH9368322.1"/>
    </source>
</evidence>
<feature type="compositionally biased region" description="Basic and acidic residues" evidence="1">
    <location>
        <begin position="90"/>
        <end position="100"/>
    </location>
</feature>
<dbReference type="EMBL" id="JABSTR010000004">
    <property type="protein sequence ID" value="KAH9368322.1"/>
    <property type="molecule type" value="Genomic_DNA"/>
</dbReference>
<evidence type="ECO:0000256" key="1">
    <source>
        <dbReference type="SAM" id="MobiDB-lite"/>
    </source>
</evidence>
<dbReference type="Proteomes" id="UP000821853">
    <property type="component" value="Chromosome 2"/>
</dbReference>
<feature type="region of interest" description="Disordered" evidence="1">
    <location>
        <begin position="65"/>
        <end position="100"/>
    </location>
</feature>
<evidence type="ECO:0000313" key="3">
    <source>
        <dbReference type="Proteomes" id="UP000821853"/>
    </source>
</evidence>
<gene>
    <name evidence="2" type="ORF">HPB48_004514</name>
</gene>
<protein>
    <submittedName>
        <fullName evidence="2">Uncharacterized protein</fullName>
    </submittedName>
</protein>
<organism evidence="2 3">
    <name type="scientific">Haemaphysalis longicornis</name>
    <name type="common">Bush tick</name>
    <dbReference type="NCBI Taxonomy" id="44386"/>
    <lineage>
        <taxon>Eukaryota</taxon>
        <taxon>Metazoa</taxon>
        <taxon>Ecdysozoa</taxon>
        <taxon>Arthropoda</taxon>
        <taxon>Chelicerata</taxon>
        <taxon>Arachnida</taxon>
        <taxon>Acari</taxon>
        <taxon>Parasitiformes</taxon>
        <taxon>Ixodida</taxon>
        <taxon>Ixodoidea</taxon>
        <taxon>Ixodidae</taxon>
        <taxon>Haemaphysalinae</taxon>
        <taxon>Haemaphysalis</taxon>
    </lineage>
</organism>
<dbReference type="AlphaFoldDB" id="A0A9J6FYM9"/>
<name>A0A9J6FYM9_HAELO</name>
<accession>A0A9J6FYM9</accession>
<comment type="caution">
    <text evidence="2">The sequence shown here is derived from an EMBL/GenBank/DDBJ whole genome shotgun (WGS) entry which is preliminary data.</text>
</comment>
<keyword evidence="3" id="KW-1185">Reference proteome</keyword>
<dbReference type="VEuPathDB" id="VectorBase:HLOH_049796"/>
<proteinExistence type="predicted"/>
<sequence length="100" mass="11579">MQLIKRYIRIKEGISVFKTHLDFNRTCKERKVVPQSLRLKRPVSTPEGMDIITKAEHRLVNASPPRMQRRHQGERTGLVLCQAPTGAPHPRTDGLRRRIC</sequence>
<reference evidence="2 3" key="1">
    <citation type="journal article" date="2020" name="Cell">
        <title>Large-Scale Comparative Analyses of Tick Genomes Elucidate Their Genetic Diversity and Vector Capacities.</title>
        <authorList>
            <consortium name="Tick Genome and Microbiome Consortium (TIGMIC)"/>
            <person name="Jia N."/>
            <person name="Wang J."/>
            <person name="Shi W."/>
            <person name="Du L."/>
            <person name="Sun Y."/>
            <person name="Zhan W."/>
            <person name="Jiang J.F."/>
            <person name="Wang Q."/>
            <person name="Zhang B."/>
            <person name="Ji P."/>
            <person name="Bell-Sakyi L."/>
            <person name="Cui X.M."/>
            <person name="Yuan T.T."/>
            <person name="Jiang B.G."/>
            <person name="Yang W.F."/>
            <person name="Lam T.T."/>
            <person name="Chang Q.C."/>
            <person name="Ding S.J."/>
            <person name="Wang X.J."/>
            <person name="Zhu J.G."/>
            <person name="Ruan X.D."/>
            <person name="Zhao L."/>
            <person name="Wei J.T."/>
            <person name="Ye R.Z."/>
            <person name="Que T.C."/>
            <person name="Du C.H."/>
            <person name="Zhou Y.H."/>
            <person name="Cheng J.X."/>
            <person name="Dai P.F."/>
            <person name="Guo W.B."/>
            <person name="Han X.H."/>
            <person name="Huang E.J."/>
            <person name="Li L.F."/>
            <person name="Wei W."/>
            <person name="Gao Y.C."/>
            <person name="Liu J.Z."/>
            <person name="Shao H.Z."/>
            <person name="Wang X."/>
            <person name="Wang C.C."/>
            <person name="Yang T.C."/>
            <person name="Huo Q.B."/>
            <person name="Li W."/>
            <person name="Chen H.Y."/>
            <person name="Chen S.E."/>
            <person name="Zhou L.G."/>
            <person name="Ni X.B."/>
            <person name="Tian J.H."/>
            <person name="Sheng Y."/>
            <person name="Liu T."/>
            <person name="Pan Y.S."/>
            <person name="Xia L.Y."/>
            <person name="Li J."/>
            <person name="Zhao F."/>
            <person name="Cao W.C."/>
        </authorList>
    </citation>
    <scope>NUCLEOTIDE SEQUENCE [LARGE SCALE GENOMIC DNA]</scope>
    <source>
        <strain evidence="2">HaeL-2018</strain>
    </source>
</reference>